<sequence>MDAGIIAAFKHRYHRFLLQHAIDCDEARESDIYKVDQLKAMQ</sequence>
<dbReference type="EMBL" id="CAJVQC010082736">
    <property type="protein sequence ID" value="CAG8819759.1"/>
    <property type="molecule type" value="Genomic_DNA"/>
</dbReference>
<dbReference type="Proteomes" id="UP000789920">
    <property type="component" value="Unassembled WGS sequence"/>
</dbReference>
<evidence type="ECO:0000313" key="2">
    <source>
        <dbReference type="Proteomes" id="UP000789920"/>
    </source>
</evidence>
<protein>
    <submittedName>
        <fullName evidence="1">31501_t:CDS:1</fullName>
    </submittedName>
</protein>
<comment type="caution">
    <text evidence="1">The sequence shown here is derived from an EMBL/GenBank/DDBJ whole genome shotgun (WGS) entry which is preliminary data.</text>
</comment>
<reference evidence="1" key="1">
    <citation type="submission" date="2021-06" db="EMBL/GenBank/DDBJ databases">
        <authorList>
            <person name="Kallberg Y."/>
            <person name="Tangrot J."/>
            <person name="Rosling A."/>
        </authorList>
    </citation>
    <scope>NUCLEOTIDE SEQUENCE</scope>
    <source>
        <strain evidence="1">MA461A</strain>
    </source>
</reference>
<evidence type="ECO:0000313" key="1">
    <source>
        <dbReference type="EMBL" id="CAG8819759.1"/>
    </source>
</evidence>
<proteinExistence type="predicted"/>
<gene>
    <name evidence="1" type="ORF">RPERSI_LOCUS25204</name>
</gene>
<feature type="non-terminal residue" evidence="1">
    <location>
        <position position="42"/>
    </location>
</feature>
<organism evidence="1 2">
    <name type="scientific">Racocetra persica</name>
    <dbReference type="NCBI Taxonomy" id="160502"/>
    <lineage>
        <taxon>Eukaryota</taxon>
        <taxon>Fungi</taxon>
        <taxon>Fungi incertae sedis</taxon>
        <taxon>Mucoromycota</taxon>
        <taxon>Glomeromycotina</taxon>
        <taxon>Glomeromycetes</taxon>
        <taxon>Diversisporales</taxon>
        <taxon>Gigasporaceae</taxon>
        <taxon>Racocetra</taxon>
    </lineage>
</organism>
<keyword evidence="2" id="KW-1185">Reference proteome</keyword>
<accession>A0ACA9S2Z6</accession>
<name>A0ACA9S2Z6_9GLOM</name>